<keyword evidence="7 11" id="KW-1133">Transmembrane helix</keyword>
<name>A0A4Y3KJG2_9CELL</name>
<feature type="transmembrane region" description="Helical" evidence="11">
    <location>
        <begin position="107"/>
        <end position="126"/>
    </location>
</feature>
<dbReference type="PANTHER" id="PTHR48020:SF12">
    <property type="entry name" value="PROTON MYO-INOSITOL COTRANSPORTER"/>
    <property type="match status" value="1"/>
</dbReference>
<feature type="transmembrane region" description="Helical" evidence="11">
    <location>
        <begin position="38"/>
        <end position="63"/>
    </location>
</feature>
<comment type="similarity">
    <text evidence="2 9">Belongs to the major facilitator superfamily. Sugar transporter (TC 2.A.1.1) family.</text>
</comment>
<keyword evidence="6 11" id="KW-0812">Transmembrane</keyword>
<proteinExistence type="inferred from homology"/>
<evidence type="ECO:0000256" key="3">
    <source>
        <dbReference type="ARBA" id="ARBA00022448"/>
    </source>
</evidence>
<feature type="transmembrane region" description="Helical" evidence="11">
    <location>
        <begin position="75"/>
        <end position="95"/>
    </location>
</feature>
<evidence type="ECO:0000256" key="5">
    <source>
        <dbReference type="ARBA" id="ARBA00022597"/>
    </source>
</evidence>
<evidence type="ECO:0000256" key="2">
    <source>
        <dbReference type="ARBA" id="ARBA00010992"/>
    </source>
</evidence>
<keyword evidence="14" id="KW-1185">Reference proteome</keyword>
<dbReference type="FunFam" id="1.20.1250.20:FF:000122">
    <property type="entry name" value="D-xylose transporter XylE"/>
    <property type="match status" value="1"/>
</dbReference>
<keyword evidence="3 9" id="KW-0813">Transport</keyword>
<dbReference type="PROSITE" id="PS00216">
    <property type="entry name" value="SUGAR_TRANSPORT_1"/>
    <property type="match status" value="1"/>
</dbReference>
<dbReference type="EMBL" id="BJLQ01000007">
    <property type="protein sequence ID" value="GEA83766.1"/>
    <property type="molecule type" value="Genomic_DNA"/>
</dbReference>
<dbReference type="InterPro" id="IPR050814">
    <property type="entry name" value="Myo-inositol_Transporter"/>
</dbReference>
<dbReference type="InterPro" id="IPR036259">
    <property type="entry name" value="MFS_trans_sf"/>
</dbReference>
<feature type="compositionally biased region" description="Polar residues" evidence="10">
    <location>
        <begin position="1"/>
        <end position="10"/>
    </location>
</feature>
<dbReference type="Proteomes" id="UP000320461">
    <property type="component" value="Unassembled WGS sequence"/>
</dbReference>
<keyword evidence="4" id="KW-1003">Cell membrane</keyword>
<evidence type="ECO:0000256" key="9">
    <source>
        <dbReference type="RuleBase" id="RU003346"/>
    </source>
</evidence>
<feature type="transmembrane region" description="Helical" evidence="11">
    <location>
        <begin position="165"/>
        <end position="188"/>
    </location>
</feature>
<evidence type="ECO:0000313" key="13">
    <source>
        <dbReference type="EMBL" id="GEA83766.1"/>
    </source>
</evidence>
<dbReference type="PANTHER" id="PTHR48020">
    <property type="entry name" value="PROTON MYO-INOSITOL COTRANSPORTER"/>
    <property type="match status" value="1"/>
</dbReference>
<feature type="domain" description="Major facilitator superfamily (MFS) profile" evidence="12">
    <location>
        <begin position="41"/>
        <end position="494"/>
    </location>
</feature>
<feature type="region of interest" description="Disordered" evidence="10">
    <location>
        <begin position="1"/>
        <end position="29"/>
    </location>
</feature>
<evidence type="ECO:0000256" key="11">
    <source>
        <dbReference type="SAM" id="Phobius"/>
    </source>
</evidence>
<dbReference type="CDD" id="cd17359">
    <property type="entry name" value="MFS_XylE_like"/>
    <property type="match status" value="1"/>
</dbReference>
<evidence type="ECO:0000256" key="6">
    <source>
        <dbReference type="ARBA" id="ARBA00022692"/>
    </source>
</evidence>
<dbReference type="Gene3D" id="1.20.1250.20">
    <property type="entry name" value="MFS general substrate transporter like domains"/>
    <property type="match status" value="2"/>
</dbReference>
<protein>
    <submittedName>
        <fullName evidence="13">MFS transporter</fullName>
    </submittedName>
</protein>
<dbReference type="RefSeq" id="WP_141369369.1">
    <property type="nucleotide sequence ID" value="NZ_BJLQ01000007.1"/>
</dbReference>
<feature type="transmembrane region" description="Helical" evidence="11">
    <location>
        <begin position="332"/>
        <end position="351"/>
    </location>
</feature>
<feature type="transmembrane region" description="Helical" evidence="11">
    <location>
        <begin position="208"/>
        <end position="230"/>
    </location>
</feature>
<gene>
    <name evidence="13" type="ORF">CGE01nite_10170</name>
</gene>
<dbReference type="SUPFAM" id="SSF103473">
    <property type="entry name" value="MFS general substrate transporter"/>
    <property type="match status" value="1"/>
</dbReference>
<dbReference type="PROSITE" id="PS00217">
    <property type="entry name" value="SUGAR_TRANSPORT_2"/>
    <property type="match status" value="1"/>
</dbReference>
<dbReference type="InterPro" id="IPR020846">
    <property type="entry name" value="MFS_dom"/>
</dbReference>
<dbReference type="Pfam" id="PF00083">
    <property type="entry name" value="Sugar_tr"/>
    <property type="match status" value="1"/>
</dbReference>
<keyword evidence="5" id="KW-0762">Sugar transport</keyword>
<evidence type="ECO:0000256" key="1">
    <source>
        <dbReference type="ARBA" id="ARBA00004651"/>
    </source>
</evidence>
<dbReference type="InterPro" id="IPR047984">
    <property type="entry name" value="XylE-like"/>
</dbReference>
<dbReference type="PRINTS" id="PR00171">
    <property type="entry name" value="SUGRTRNSPORT"/>
</dbReference>
<dbReference type="GO" id="GO:0022857">
    <property type="term" value="F:transmembrane transporter activity"/>
    <property type="evidence" value="ECO:0007669"/>
    <property type="project" value="InterPro"/>
</dbReference>
<feature type="transmembrane region" description="Helical" evidence="11">
    <location>
        <begin position="358"/>
        <end position="379"/>
    </location>
</feature>
<dbReference type="AlphaFoldDB" id="A0A4Y3KJG2"/>
<keyword evidence="8 11" id="KW-0472">Membrane</keyword>
<organism evidence="13 14">
    <name type="scientific">Cellulomonas gelida</name>
    <dbReference type="NCBI Taxonomy" id="1712"/>
    <lineage>
        <taxon>Bacteria</taxon>
        <taxon>Bacillati</taxon>
        <taxon>Actinomycetota</taxon>
        <taxon>Actinomycetes</taxon>
        <taxon>Micrococcales</taxon>
        <taxon>Cellulomonadaceae</taxon>
        <taxon>Cellulomonas</taxon>
    </lineage>
</organism>
<feature type="transmembrane region" description="Helical" evidence="11">
    <location>
        <begin position="289"/>
        <end position="312"/>
    </location>
</feature>
<feature type="transmembrane region" description="Helical" evidence="11">
    <location>
        <begin position="440"/>
        <end position="463"/>
    </location>
</feature>
<dbReference type="InterPro" id="IPR005828">
    <property type="entry name" value="MFS_sugar_transport-like"/>
</dbReference>
<dbReference type="NCBIfam" id="TIGR00879">
    <property type="entry name" value="SP"/>
    <property type="match status" value="1"/>
</dbReference>
<evidence type="ECO:0000256" key="7">
    <source>
        <dbReference type="ARBA" id="ARBA00022989"/>
    </source>
</evidence>
<evidence type="ECO:0000256" key="8">
    <source>
        <dbReference type="ARBA" id="ARBA00023136"/>
    </source>
</evidence>
<comment type="caution">
    <text evidence="13">The sequence shown here is derived from an EMBL/GenBank/DDBJ whole genome shotgun (WGS) entry which is preliminary data.</text>
</comment>
<accession>A0A4Y3KJG2</accession>
<comment type="subcellular location">
    <subcellularLocation>
        <location evidence="1">Cell membrane</location>
        <topology evidence="1">Multi-pass membrane protein</topology>
    </subcellularLocation>
</comment>
<evidence type="ECO:0000256" key="10">
    <source>
        <dbReference type="SAM" id="MobiDB-lite"/>
    </source>
</evidence>
<reference evidence="13 14" key="1">
    <citation type="submission" date="2019-06" db="EMBL/GenBank/DDBJ databases">
        <title>Whole genome shotgun sequence of Cellulomonas gelida NBRC 3748.</title>
        <authorList>
            <person name="Hosoyama A."/>
            <person name="Uohara A."/>
            <person name="Ohji S."/>
            <person name="Ichikawa N."/>
        </authorList>
    </citation>
    <scope>NUCLEOTIDE SEQUENCE [LARGE SCALE GENOMIC DNA]</scope>
    <source>
        <strain evidence="13 14">NBRC 3748</strain>
    </source>
</reference>
<dbReference type="OrthoDB" id="4008739at2"/>
<dbReference type="GO" id="GO:0005886">
    <property type="term" value="C:plasma membrane"/>
    <property type="evidence" value="ECO:0007669"/>
    <property type="project" value="UniProtKB-SubCell"/>
</dbReference>
<feature type="transmembrane region" description="Helical" evidence="11">
    <location>
        <begin position="399"/>
        <end position="428"/>
    </location>
</feature>
<feature type="transmembrane region" description="Helical" evidence="11">
    <location>
        <begin position="132"/>
        <end position="153"/>
    </location>
</feature>
<sequence>MSTGTGSTGSDEPVGASPARAGGASGAGGLRSPHHGKAVGLAIAAAVGGFLFGFDSSVINGAVKAFTDEFALGDALSGFAVAVALLGCALGAWLGGRLADRWGRTRVMFLGAVLFFVSSILSGIAFGVWDLILWRAMAGIGIGIASVIAPAYIAEIAPATIRGRLGSLQQLAIVIGIFAALLSDQMLALATPGEGADASGELWLGLEAWRWMFIVAVVPATVYGVLALMIPESPRYLVAQGKQDEALSVLTDVLGTREEAENRLGEIQQTIKADESAPKASLRGPRFGLLPLVWVGILLSVFQQFVGINVIFYYSNTLWQAVGFDESDSFTISTITSITNVVVTFIAIALVDKVGRRPLLLIGSAGMALCLGLMALAFTQSYEIPDPENAGEVLTQLPGSWGTVALVAANAFVVFFGATWGPLVWVLLGEMFPNRIRAAALGLAAAAQWIANFLITISFPPLLGAFGASVPYLMYAIFAALSFFFTLWKVPETKGVELEDMEGLKVERRTRGAAA</sequence>
<feature type="transmembrane region" description="Helical" evidence="11">
    <location>
        <begin position="469"/>
        <end position="488"/>
    </location>
</feature>
<dbReference type="InterPro" id="IPR003663">
    <property type="entry name" value="Sugar/inositol_transpt"/>
</dbReference>
<evidence type="ECO:0000259" key="12">
    <source>
        <dbReference type="PROSITE" id="PS50850"/>
    </source>
</evidence>
<evidence type="ECO:0000256" key="4">
    <source>
        <dbReference type="ARBA" id="ARBA00022475"/>
    </source>
</evidence>
<evidence type="ECO:0000313" key="14">
    <source>
        <dbReference type="Proteomes" id="UP000320461"/>
    </source>
</evidence>
<dbReference type="InterPro" id="IPR005829">
    <property type="entry name" value="Sugar_transporter_CS"/>
</dbReference>
<dbReference type="PROSITE" id="PS50850">
    <property type="entry name" value="MFS"/>
    <property type="match status" value="1"/>
</dbReference>